<sequence>MTTISRMNFGPVITPTVEQYRAAYKGNGDRVPHDLDAAKGIINSILLSFAVFVGYALGVGL</sequence>
<feature type="transmembrane region" description="Helical" evidence="1">
    <location>
        <begin position="40"/>
        <end position="58"/>
    </location>
</feature>
<gene>
    <name evidence="2" type="ORF">IAI61_17655</name>
</gene>
<comment type="caution">
    <text evidence="2">The sequence shown here is derived from an EMBL/GenBank/DDBJ whole genome shotgun (WGS) entry which is preliminary data.</text>
</comment>
<keyword evidence="1" id="KW-0812">Transmembrane</keyword>
<keyword evidence="1" id="KW-1133">Transmembrane helix</keyword>
<dbReference type="EMBL" id="JACTNG010000010">
    <property type="protein sequence ID" value="MBO1080871.1"/>
    <property type="molecule type" value="Genomic_DNA"/>
</dbReference>
<organism evidence="2 3">
    <name type="scientific">Roseomonas haemaphysalidis</name>
    <dbReference type="NCBI Taxonomy" id="2768162"/>
    <lineage>
        <taxon>Bacteria</taxon>
        <taxon>Pseudomonadati</taxon>
        <taxon>Pseudomonadota</taxon>
        <taxon>Alphaproteobacteria</taxon>
        <taxon>Acetobacterales</taxon>
        <taxon>Roseomonadaceae</taxon>
        <taxon>Roseomonas</taxon>
    </lineage>
</organism>
<dbReference type="Proteomes" id="UP001518989">
    <property type="component" value="Unassembled WGS sequence"/>
</dbReference>
<keyword evidence="3" id="KW-1185">Reference proteome</keyword>
<protein>
    <submittedName>
        <fullName evidence="2">Uncharacterized protein</fullName>
    </submittedName>
</protein>
<evidence type="ECO:0000256" key="1">
    <source>
        <dbReference type="SAM" id="Phobius"/>
    </source>
</evidence>
<proteinExistence type="predicted"/>
<reference evidence="2 3" key="1">
    <citation type="submission" date="2020-09" db="EMBL/GenBank/DDBJ databases">
        <title>Roseomonas.</title>
        <authorList>
            <person name="Zhu W."/>
        </authorList>
    </citation>
    <scope>NUCLEOTIDE SEQUENCE [LARGE SCALE GENOMIC DNA]</scope>
    <source>
        <strain evidence="2 3">573</strain>
    </source>
</reference>
<dbReference type="RefSeq" id="WP_207419041.1">
    <property type="nucleotide sequence ID" value="NZ_CP061177.1"/>
</dbReference>
<keyword evidence="1" id="KW-0472">Membrane</keyword>
<evidence type="ECO:0000313" key="2">
    <source>
        <dbReference type="EMBL" id="MBO1080871.1"/>
    </source>
</evidence>
<name>A0ABS3KX01_9PROT</name>
<evidence type="ECO:0000313" key="3">
    <source>
        <dbReference type="Proteomes" id="UP001518989"/>
    </source>
</evidence>
<accession>A0ABS3KX01</accession>